<comment type="similarity">
    <text evidence="2">Belongs to the GSP K family.</text>
</comment>
<dbReference type="InterPro" id="IPR038072">
    <property type="entry name" value="GspK_central_sf"/>
</dbReference>
<keyword evidence="9 10" id="KW-0472">Membrane</keyword>
<keyword evidence="6 10" id="KW-0812">Transmembrane</keyword>
<reference evidence="12 13" key="1">
    <citation type="submission" date="2016-11" db="EMBL/GenBank/DDBJ databases">
        <authorList>
            <person name="Jaros S."/>
            <person name="Januszkiewicz K."/>
            <person name="Wedrychowicz H."/>
        </authorList>
    </citation>
    <scope>NUCLEOTIDE SEQUENCE [LARGE SCALE GENOMIC DNA]</scope>
    <source>
        <strain evidence="12 13">GAS499</strain>
    </source>
</reference>
<dbReference type="InterPro" id="IPR049031">
    <property type="entry name" value="T2SSK_SAM-like_1st"/>
</dbReference>
<keyword evidence="5" id="KW-0997">Cell inner membrane</keyword>
<evidence type="ECO:0000256" key="4">
    <source>
        <dbReference type="ARBA" id="ARBA00022475"/>
    </source>
</evidence>
<evidence type="ECO:0000256" key="6">
    <source>
        <dbReference type="ARBA" id="ARBA00022692"/>
    </source>
</evidence>
<feature type="domain" description="T2SS protein K first SAM-like" evidence="11">
    <location>
        <begin position="107"/>
        <end position="195"/>
    </location>
</feature>
<proteinExistence type="inferred from homology"/>
<dbReference type="AlphaFoldDB" id="A0A1M6KCQ9"/>
<evidence type="ECO:0000313" key="12">
    <source>
        <dbReference type="EMBL" id="SHJ56712.1"/>
    </source>
</evidence>
<keyword evidence="4" id="KW-1003">Cell membrane</keyword>
<feature type="transmembrane region" description="Helical" evidence="10">
    <location>
        <begin position="16"/>
        <end position="39"/>
    </location>
</feature>
<keyword evidence="8 10" id="KW-1133">Transmembrane helix</keyword>
<evidence type="ECO:0000256" key="2">
    <source>
        <dbReference type="ARBA" id="ARBA00007246"/>
    </source>
</evidence>
<name>A0A1M6KCQ9_9BRAD</name>
<evidence type="ECO:0000256" key="9">
    <source>
        <dbReference type="ARBA" id="ARBA00023136"/>
    </source>
</evidence>
<dbReference type="RefSeq" id="WP_079537123.1">
    <property type="nucleotide sequence ID" value="NZ_LT670844.1"/>
</dbReference>
<evidence type="ECO:0000256" key="10">
    <source>
        <dbReference type="SAM" id="Phobius"/>
    </source>
</evidence>
<sequence>MIRKAPHATAASEHGFVLVAVLWIVAALSALAIIFSAYLSNTAQALSVSDIGLQAEALVSGSVELTAYQLSLAGEKARPMQGSFHYRLDNADITVSFVSETGRIDLNAASKDLLANLFASLGAGPEDAAQYADRIIGWRTPPKANATDDEVSLYRAAGLAYSPRQAPFAHVDELALVQGLPPALVDRALPLVTVYSGQPKINVLVAAPEVIAALPGMTPSGLKQFLRERPVLPNDMAAIATALGPAQANAAIDKSDFFRILTTVRFGNGRQTASEVVIGLAGEEDPYRVLSWQDEVEARTSHPTRPAEDGDDL</sequence>
<dbReference type="OrthoDB" id="8084719at2"/>
<dbReference type="Gene3D" id="1.10.40.60">
    <property type="entry name" value="EpsJ-like"/>
    <property type="match status" value="1"/>
</dbReference>
<dbReference type="SUPFAM" id="SSF158544">
    <property type="entry name" value="GspK insert domain-like"/>
    <property type="match status" value="1"/>
</dbReference>
<evidence type="ECO:0000256" key="3">
    <source>
        <dbReference type="ARBA" id="ARBA00022448"/>
    </source>
</evidence>
<evidence type="ECO:0000256" key="1">
    <source>
        <dbReference type="ARBA" id="ARBA00004533"/>
    </source>
</evidence>
<evidence type="ECO:0000259" key="11">
    <source>
        <dbReference type="Pfam" id="PF21687"/>
    </source>
</evidence>
<dbReference type="InterPro" id="IPR005628">
    <property type="entry name" value="GspK"/>
</dbReference>
<evidence type="ECO:0000256" key="5">
    <source>
        <dbReference type="ARBA" id="ARBA00022519"/>
    </source>
</evidence>
<keyword evidence="3" id="KW-0813">Transport</keyword>
<dbReference type="EMBL" id="LT670844">
    <property type="protein sequence ID" value="SHJ56712.1"/>
    <property type="molecule type" value="Genomic_DNA"/>
</dbReference>
<keyword evidence="7" id="KW-0653">Protein transport</keyword>
<protein>
    <submittedName>
        <fullName evidence="12">General secretion pathway protein K</fullName>
    </submittedName>
</protein>
<dbReference type="GO" id="GO:0005886">
    <property type="term" value="C:plasma membrane"/>
    <property type="evidence" value="ECO:0007669"/>
    <property type="project" value="UniProtKB-SubCell"/>
</dbReference>
<evidence type="ECO:0000256" key="7">
    <source>
        <dbReference type="ARBA" id="ARBA00022927"/>
    </source>
</evidence>
<accession>A0A1M6KCQ9</accession>
<comment type="subcellular location">
    <subcellularLocation>
        <location evidence="1">Cell inner membrane</location>
    </subcellularLocation>
</comment>
<dbReference type="Proteomes" id="UP000189935">
    <property type="component" value="Chromosome I"/>
</dbReference>
<dbReference type="PANTHER" id="PTHR38831">
    <property type="entry name" value="TYPE II SECRETION SYSTEM PROTEIN K"/>
    <property type="match status" value="1"/>
</dbReference>
<dbReference type="GO" id="GO:0009306">
    <property type="term" value="P:protein secretion"/>
    <property type="evidence" value="ECO:0007669"/>
    <property type="project" value="InterPro"/>
</dbReference>
<evidence type="ECO:0000313" key="13">
    <source>
        <dbReference type="Proteomes" id="UP000189935"/>
    </source>
</evidence>
<gene>
    <name evidence="12" type="ORF">SAMN05444159_0934</name>
</gene>
<organism evidence="12 13">
    <name type="scientific">Bradyrhizobium lablabi</name>
    <dbReference type="NCBI Taxonomy" id="722472"/>
    <lineage>
        <taxon>Bacteria</taxon>
        <taxon>Pseudomonadati</taxon>
        <taxon>Pseudomonadota</taxon>
        <taxon>Alphaproteobacteria</taxon>
        <taxon>Hyphomicrobiales</taxon>
        <taxon>Nitrobacteraceae</taxon>
        <taxon>Bradyrhizobium</taxon>
    </lineage>
</organism>
<evidence type="ECO:0000256" key="8">
    <source>
        <dbReference type="ARBA" id="ARBA00022989"/>
    </source>
</evidence>
<dbReference type="PANTHER" id="PTHR38831:SF2">
    <property type="entry name" value="TYPE II SECRETION SYSTEM PROTEIN K"/>
    <property type="match status" value="1"/>
</dbReference>
<dbReference type="Pfam" id="PF21687">
    <property type="entry name" value="T2SSK_1st"/>
    <property type="match status" value="1"/>
</dbReference>